<keyword evidence="4" id="KW-0436">Ligase</keyword>
<proteinExistence type="predicted"/>
<dbReference type="EMBL" id="JAUZMZ010000312">
    <property type="protein sequence ID" value="MEE2035424.1"/>
    <property type="molecule type" value="Genomic_DNA"/>
</dbReference>
<dbReference type="PROSITE" id="PS00455">
    <property type="entry name" value="AMP_BINDING"/>
    <property type="match status" value="1"/>
</dbReference>
<evidence type="ECO:0000313" key="5">
    <source>
        <dbReference type="Proteomes" id="UP001331936"/>
    </source>
</evidence>
<dbReference type="GO" id="GO:0016874">
    <property type="term" value="F:ligase activity"/>
    <property type="evidence" value="ECO:0007669"/>
    <property type="project" value="UniProtKB-KW"/>
</dbReference>
<dbReference type="Proteomes" id="UP001331936">
    <property type="component" value="Unassembled WGS sequence"/>
</dbReference>
<gene>
    <name evidence="4" type="ORF">Q8814_25520</name>
</gene>
<evidence type="ECO:0000256" key="1">
    <source>
        <dbReference type="SAM" id="MobiDB-lite"/>
    </source>
</evidence>
<dbReference type="SUPFAM" id="SSF56801">
    <property type="entry name" value="Acetyl-CoA synthetase-like"/>
    <property type="match status" value="1"/>
</dbReference>
<name>A0ABU7JZT2_9NOCA</name>
<evidence type="ECO:0000259" key="3">
    <source>
        <dbReference type="Pfam" id="PF13193"/>
    </source>
</evidence>
<dbReference type="Pfam" id="PF13193">
    <property type="entry name" value="AMP-binding_C"/>
    <property type="match status" value="1"/>
</dbReference>
<dbReference type="PANTHER" id="PTHR43767:SF12">
    <property type="entry name" value="AMP-DEPENDENT SYNTHETASE AND LIGASE"/>
    <property type="match status" value="1"/>
</dbReference>
<organism evidence="4 5">
    <name type="scientific">Rhodococcus chondri</name>
    <dbReference type="NCBI Taxonomy" id="3065941"/>
    <lineage>
        <taxon>Bacteria</taxon>
        <taxon>Bacillati</taxon>
        <taxon>Actinomycetota</taxon>
        <taxon>Actinomycetes</taxon>
        <taxon>Mycobacteriales</taxon>
        <taxon>Nocardiaceae</taxon>
        <taxon>Rhodococcus</taxon>
    </lineage>
</organism>
<sequence length="603" mass="65020">MLGSVNNHEFSRLGSRDTVLHKTERPPDTPSRAENEKVTSLSTAERVWLDRYAEGVPADIELPESSLVDMFETSVARFGSAPALEFFGAELTYSELGNRVRLAAEGLRRLGVASGDRVALVLPNCPEHVVAFYAVLRIGGIVVEHNPLYTAEEMRHQFADHGAKVAVAWDKVCPMLQELSGTTDLEHVVAVNITQSMPLSKRLALALPVPKARTLRKALTAPAPDAIPWKRLLADGPLDPAYPRPAVGDLAAIQYTSGTTGTPKGAKLSHLNLAANAAQGRAWVPGLVDGKEVVYAVLPMFHAYGLTLCLTFSMSIGARLVLFPKFDVDLVLTAAKKHPPTFMPAVPPIYERLAHAARERGVDLTSARFSISGAMPLPTETLDLWEAVTGGLLVEGYGLTETSPVAIGNPIGLSRRPGAVGVPFPSTEIRVVDPNNPAEDVKPGERGELLIRGPQVFSGYWNKPQQTAESLLEGGWFRTGDIVQVDPDGFVTVVDRIKELIITGGFNVMPSEVEAALRHFPGVADVAAVGLPTAGGSEEVVAAVLLDEGVSKDDFDVDAAREHCRKNLTAYKVPRRIVVVEDLPRSQIGKVLRRLVRDSLLAD</sequence>
<dbReference type="InterPro" id="IPR000873">
    <property type="entry name" value="AMP-dep_synth/lig_dom"/>
</dbReference>
<feature type="region of interest" description="Disordered" evidence="1">
    <location>
        <begin position="1"/>
        <end position="38"/>
    </location>
</feature>
<dbReference type="InterPro" id="IPR025110">
    <property type="entry name" value="AMP-bd_C"/>
</dbReference>
<dbReference type="Gene3D" id="3.30.300.30">
    <property type="match status" value="1"/>
</dbReference>
<dbReference type="InterPro" id="IPR045851">
    <property type="entry name" value="AMP-bd_C_sf"/>
</dbReference>
<reference evidence="4 5" key="1">
    <citation type="submission" date="2023-08" db="EMBL/GenBank/DDBJ databases">
        <authorList>
            <person name="Girao M."/>
            <person name="Carvalho M.F."/>
        </authorList>
    </citation>
    <scope>NUCLEOTIDE SEQUENCE [LARGE SCALE GENOMIC DNA]</scope>
    <source>
        <strain evidence="4 5">CC-R104</strain>
    </source>
</reference>
<keyword evidence="5" id="KW-1185">Reference proteome</keyword>
<dbReference type="NCBIfam" id="NF004114">
    <property type="entry name" value="PRK05605.1"/>
    <property type="match status" value="1"/>
</dbReference>
<dbReference type="InterPro" id="IPR042099">
    <property type="entry name" value="ANL_N_sf"/>
</dbReference>
<accession>A0ABU7JZT2</accession>
<evidence type="ECO:0000313" key="4">
    <source>
        <dbReference type="EMBL" id="MEE2035424.1"/>
    </source>
</evidence>
<dbReference type="InterPro" id="IPR050237">
    <property type="entry name" value="ATP-dep_AMP-bd_enzyme"/>
</dbReference>
<feature type="compositionally biased region" description="Basic and acidic residues" evidence="1">
    <location>
        <begin position="9"/>
        <end position="37"/>
    </location>
</feature>
<dbReference type="Gene3D" id="3.40.50.12780">
    <property type="entry name" value="N-terminal domain of ligase-like"/>
    <property type="match status" value="1"/>
</dbReference>
<dbReference type="Pfam" id="PF00501">
    <property type="entry name" value="AMP-binding"/>
    <property type="match status" value="1"/>
</dbReference>
<dbReference type="CDD" id="cd05936">
    <property type="entry name" value="FC-FACS_FadD_like"/>
    <property type="match status" value="1"/>
</dbReference>
<comment type="caution">
    <text evidence="4">The sequence shown here is derived from an EMBL/GenBank/DDBJ whole genome shotgun (WGS) entry which is preliminary data.</text>
</comment>
<feature type="domain" description="AMP-dependent synthetase/ligase" evidence="2">
    <location>
        <begin position="71"/>
        <end position="461"/>
    </location>
</feature>
<dbReference type="PANTHER" id="PTHR43767">
    <property type="entry name" value="LONG-CHAIN-FATTY-ACID--COA LIGASE"/>
    <property type="match status" value="1"/>
</dbReference>
<feature type="domain" description="AMP-binding enzyme C-terminal" evidence="3">
    <location>
        <begin position="512"/>
        <end position="590"/>
    </location>
</feature>
<protein>
    <submittedName>
        <fullName evidence="4">Long-chain-fatty-acid--CoA ligase</fullName>
    </submittedName>
</protein>
<dbReference type="InterPro" id="IPR020845">
    <property type="entry name" value="AMP-binding_CS"/>
</dbReference>
<evidence type="ECO:0000259" key="2">
    <source>
        <dbReference type="Pfam" id="PF00501"/>
    </source>
</evidence>